<evidence type="ECO:0000256" key="5">
    <source>
        <dbReference type="ARBA" id="ARBA00023136"/>
    </source>
</evidence>
<sequence length="188" mass="21593">MALSRPVYNLLGVYFEQLFNHPLRTKSITSSVLATTANYASQKIGGAKKVNRNTLAAYGMFGLIFGGSFPHYFYKYVEEFLQNAGKAKQMYLFIIERLVFAPMYQAISLYFLSRFEGNNHEFAFKNLCKLYWPLLTANWKYLSLFVFINVKFVPPMLRVLVGNFIGFVWVLFVASKRRKAAEALAKSS</sequence>
<organism evidence="7 8">
    <name type="scientific">Pseudolycoriella hygida</name>
    <dbReference type="NCBI Taxonomy" id="35572"/>
    <lineage>
        <taxon>Eukaryota</taxon>
        <taxon>Metazoa</taxon>
        <taxon>Ecdysozoa</taxon>
        <taxon>Arthropoda</taxon>
        <taxon>Hexapoda</taxon>
        <taxon>Insecta</taxon>
        <taxon>Pterygota</taxon>
        <taxon>Neoptera</taxon>
        <taxon>Endopterygota</taxon>
        <taxon>Diptera</taxon>
        <taxon>Nematocera</taxon>
        <taxon>Sciaroidea</taxon>
        <taxon>Sciaridae</taxon>
        <taxon>Pseudolycoriella</taxon>
    </lineage>
</organism>
<name>A0A9Q0S297_9DIPT</name>
<evidence type="ECO:0000256" key="2">
    <source>
        <dbReference type="ARBA" id="ARBA00006824"/>
    </source>
</evidence>
<keyword evidence="8" id="KW-1185">Reference proteome</keyword>
<accession>A0A9Q0S297</accession>
<dbReference type="Proteomes" id="UP001151699">
    <property type="component" value="Chromosome B"/>
</dbReference>
<evidence type="ECO:0000256" key="6">
    <source>
        <dbReference type="RuleBase" id="RU363053"/>
    </source>
</evidence>
<dbReference type="Pfam" id="PF04117">
    <property type="entry name" value="Mpv17_PMP22"/>
    <property type="match status" value="1"/>
</dbReference>
<gene>
    <name evidence="7" type="ORF">Bhyg_06839</name>
</gene>
<dbReference type="GO" id="GO:0005778">
    <property type="term" value="C:peroxisomal membrane"/>
    <property type="evidence" value="ECO:0007669"/>
    <property type="project" value="TreeGrafter"/>
</dbReference>
<feature type="transmembrane region" description="Helical" evidence="6">
    <location>
        <begin position="55"/>
        <end position="74"/>
    </location>
</feature>
<keyword evidence="4 6" id="KW-1133">Transmembrane helix</keyword>
<dbReference type="PANTHER" id="PTHR11266">
    <property type="entry name" value="PEROXISOMAL MEMBRANE PROTEIN 2, PXMP2 MPV17"/>
    <property type="match status" value="1"/>
</dbReference>
<keyword evidence="3 6" id="KW-0812">Transmembrane</keyword>
<evidence type="ECO:0000256" key="1">
    <source>
        <dbReference type="ARBA" id="ARBA00004141"/>
    </source>
</evidence>
<evidence type="ECO:0000256" key="4">
    <source>
        <dbReference type="ARBA" id="ARBA00022989"/>
    </source>
</evidence>
<feature type="transmembrane region" description="Helical" evidence="6">
    <location>
        <begin position="94"/>
        <end position="112"/>
    </location>
</feature>
<dbReference type="EMBL" id="WJQU01000002">
    <property type="protein sequence ID" value="KAJ6641894.1"/>
    <property type="molecule type" value="Genomic_DNA"/>
</dbReference>
<keyword evidence="5 6" id="KW-0472">Membrane</keyword>
<evidence type="ECO:0000313" key="8">
    <source>
        <dbReference type="Proteomes" id="UP001151699"/>
    </source>
</evidence>
<proteinExistence type="inferred from homology"/>
<comment type="similarity">
    <text evidence="2 6">Belongs to the peroxisomal membrane protein PXMP2/4 family.</text>
</comment>
<comment type="caution">
    <text evidence="7">The sequence shown here is derived from an EMBL/GenBank/DDBJ whole genome shotgun (WGS) entry which is preliminary data.</text>
</comment>
<evidence type="ECO:0000256" key="3">
    <source>
        <dbReference type="ARBA" id="ARBA00022692"/>
    </source>
</evidence>
<reference evidence="7" key="1">
    <citation type="submission" date="2022-07" db="EMBL/GenBank/DDBJ databases">
        <authorList>
            <person name="Trinca V."/>
            <person name="Uliana J.V.C."/>
            <person name="Torres T.T."/>
            <person name="Ward R.J."/>
            <person name="Monesi N."/>
        </authorList>
    </citation>
    <scope>NUCLEOTIDE SEQUENCE</scope>
    <source>
        <strain evidence="7">HSMRA1968</strain>
        <tissue evidence="7">Whole embryos</tissue>
    </source>
</reference>
<dbReference type="PANTHER" id="PTHR11266:SF80">
    <property type="entry name" value="PEROXISOMAL MEMBRANE PROTEIN 2"/>
    <property type="match status" value="1"/>
</dbReference>
<dbReference type="AlphaFoldDB" id="A0A9Q0S297"/>
<dbReference type="OrthoDB" id="860at2759"/>
<evidence type="ECO:0000313" key="7">
    <source>
        <dbReference type="EMBL" id="KAJ6641894.1"/>
    </source>
</evidence>
<protein>
    <submittedName>
        <fullName evidence="7">PXMP2/4 family protein 3</fullName>
    </submittedName>
</protein>
<feature type="transmembrane region" description="Helical" evidence="6">
    <location>
        <begin position="156"/>
        <end position="174"/>
    </location>
</feature>
<comment type="subcellular location">
    <subcellularLocation>
        <location evidence="1">Membrane</location>
        <topology evidence="1">Multi-pass membrane protein</topology>
    </subcellularLocation>
</comment>
<dbReference type="InterPro" id="IPR007248">
    <property type="entry name" value="Mpv17_PMP22"/>
</dbReference>